<feature type="compositionally biased region" description="Polar residues" evidence="8">
    <location>
        <begin position="294"/>
        <end position="314"/>
    </location>
</feature>
<dbReference type="FunFam" id="3.30.2130.10:FF:000001">
    <property type="entry name" value="Bifunctional aspartokinase/homoserine dehydrogenase"/>
    <property type="match status" value="1"/>
</dbReference>
<keyword evidence="4 7" id="KW-0418">Kinase</keyword>
<evidence type="ECO:0000256" key="4">
    <source>
        <dbReference type="ARBA" id="ARBA00022777"/>
    </source>
</evidence>
<keyword evidence="3" id="KW-0547">Nucleotide-binding</keyword>
<dbReference type="Pfam" id="PF00696">
    <property type="entry name" value="AA_kinase"/>
    <property type="match status" value="1"/>
</dbReference>
<keyword evidence="12" id="KW-1185">Reference proteome</keyword>
<evidence type="ECO:0000256" key="1">
    <source>
        <dbReference type="ARBA" id="ARBA00010122"/>
    </source>
</evidence>
<keyword evidence="2 7" id="KW-0808">Transferase</keyword>
<evidence type="ECO:0000256" key="8">
    <source>
        <dbReference type="SAM" id="MobiDB-lite"/>
    </source>
</evidence>
<dbReference type="PROSITE" id="PS00324">
    <property type="entry name" value="ASPARTOKINASE"/>
    <property type="match status" value="1"/>
</dbReference>
<dbReference type="Gene3D" id="3.30.2130.10">
    <property type="entry name" value="VC0802-like"/>
    <property type="match status" value="1"/>
</dbReference>
<dbReference type="STRING" id="4829.A0A168MJT0"/>
<evidence type="ECO:0000256" key="5">
    <source>
        <dbReference type="ARBA" id="ARBA00022840"/>
    </source>
</evidence>
<dbReference type="GO" id="GO:0071266">
    <property type="term" value="P:'de novo' L-methionine biosynthetic process"/>
    <property type="evidence" value="ECO:0007669"/>
    <property type="project" value="UniProtKB-ARBA"/>
</dbReference>
<dbReference type="GO" id="GO:0009090">
    <property type="term" value="P:homoserine biosynthetic process"/>
    <property type="evidence" value="ECO:0007669"/>
    <property type="project" value="TreeGrafter"/>
</dbReference>
<evidence type="ECO:0000313" key="11">
    <source>
        <dbReference type="EMBL" id="SAL98661.1"/>
    </source>
</evidence>
<dbReference type="NCBIfam" id="TIGR00657">
    <property type="entry name" value="asp_kinases"/>
    <property type="match status" value="1"/>
</dbReference>
<organism evidence="11">
    <name type="scientific">Absidia glauca</name>
    <name type="common">Pin mould</name>
    <dbReference type="NCBI Taxonomy" id="4829"/>
    <lineage>
        <taxon>Eukaryota</taxon>
        <taxon>Fungi</taxon>
        <taxon>Fungi incertae sedis</taxon>
        <taxon>Mucoromycota</taxon>
        <taxon>Mucoromycotina</taxon>
        <taxon>Mucoromycetes</taxon>
        <taxon>Mucorales</taxon>
        <taxon>Cunninghamellaceae</taxon>
        <taxon>Absidia</taxon>
    </lineage>
</organism>
<feature type="domain" description="Aspartate/glutamate/uridylate kinase" evidence="9">
    <location>
        <begin position="82"/>
        <end position="278"/>
    </location>
</feature>
<dbReference type="InParanoid" id="A0A168MJT0"/>
<dbReference type="PANTHER" id="PTHR21499:SF59">
    <property type="entry name" value="ASPARTOKINASE"/>
    <property type="match status" value="1"/>
</dbReference>
<dbReference type="Proteomes" id="UP000078561">
    <property type="component" value="Unassembled WGS sequence"/>
</dbReference>
<evidence type="ECO:0000256" key="7">
    <source>
        <dbReference type="RuleBase" id="RU003448"/>
    </source>
</evidence>
<evidence type="ECO:0000256" key="3">
    <source>
        <dbReference type="ARBA" id="ARBA00022741"/>
    </source>
</evidence>
<dbReference type="EMBL" id="LT552278">
    <property type="protein sequence ID" value="SAL98661.1"/>
    <property type="molecule type" value="Genomic_DNA"/>
</dbReference>
<comment type="catalytic activity">
    <reaction evidence="6 7">
        <text>L-aspartate + ATP = 4-phospho-L-aspartate + ADP</text>
        <dbReference type="Rhea" id="RHEA:23776"/>
        <dbReference type="ChEBI" id="CHEBI:29991"/>
        <dbReference type="ChEBI" id="CHEBI:30616"/>
        <dbReference type="ChEBI" id="CHEBI:57535"/>
        <dbReference type="ChEBI" id="CHEBI:456216"/>
        <dbReference type="EC" id="2.7.2.4"/>
    </reaction>
</comment>
<dbReference type="GO" id="GO:0009088">
    <property type="term" value="P:threonine biosynthetic process"/>
    <property type="evidence" value="ECO:0007669"/>
    <property type="project" value="UniProtKB-ARBA"/>
</dbReference>
<reference evidence="11" key="1">
    <citation type="submission" date="2016-04" db="EMBL/GenBank/DDBJ databases">
        <authorList>
            <person name="Evans L.H."/>
            <person name="Alamgir A."/>
            <person name="Owens N."/>
            <person name="Weber N.D."/>
            <person name="Virtaneva K."/>
            <person name="Barbian K."/>
            <person name="Babar A."/>
            <person name="Rosenke K."/>
        </authorList>
    </citation>
    <scope>NUCLEOTIDE SEQUENCE [LARGE SCALE GENOMIC DNA]</scope>
    <source>
        <strain evidence="11">CBS 101.48</strain>
    </source>
</reference>
<dbReference type="InterPro" id="IPR001048">
    <property type="entry name" value="Asp/Glu/Uridylate_kinase"/>
</dbReference>
<dbReference type="InterPro" id="IPR036393">
    <property type="entry name" value="AceGlu_kinase-like_sf"/>
</dbReference>
<gene>
    <name evidence="11" type="primary">ABSGL_04216.1 scaffold 5169</name>
</gene>
<dbReference type="InterPro" id="IPR054352">
    <property type="entry name" value="ACT_Aspartokinase"/>
</dbReference>
<evidence type="ECO:0000259" key="9">
    <source>
        <dbReference type="Pfam" id="PF00696"/>
    </source>
</evidence>
<evidence type="ECO:0000313" key="12">
    <source>
        <dbReference type="Proteomes" id="UP000078561"/>
    </source>
</evidence>
<accession>A0A168MJT0</accession>
<evidence type="ECO:0000256" key="2">
    <source>
        <dbReference type="ARBA" id="ARBA00022679"/>
    </source>
</evidence>
<dbReference type="InterPro" id="IPR005260">
    <property type="entry name" value="Asp_kin_monofn"/>
</dbReference>
<dbReference type="PIRSF" id="PIRSF000726">
    <property type="entry name" value="Asp_kin"/>
    <property type="match status" value="1"/>
</dbReference>
<name>A0A168MJT0_ABSGL</name>
<evidence type="ECO:0000259" key="10">
    <source>
        <dbReference type="Pfam" id="PF22468"/>
    </source>
</evidence>
<dbReference type="FunFam" id="3.40.1160.10:FF:000023">
    <property type="entry name" value="Probable aspartokinase"/>
    <property type="match status" value="1"/>
</dbReference>
<dbReference type="SUPFAM" id="SSF55021">
    <property type="entry name" value="ACT-like"/>
    <property type="match status" value="2"/>
</dbReference>
<dbReference type="SUPFAM" id="SSF53633">
    <property type="entry name" value="Carbamate kinase-like"/>
    <property type="match status" value="1"/>
</dbReference>
<dbReference type="AlphaFoldDB" id="A0A168MJT0"/>
<dbReference type="OMA" id="CQLAHEG"/>
<protein>
    <recommendedName>
        <fullName evidence="7">Aspartokinase</fullName>
        <ecNumber evidence="7">2.7.2.4</ecNumber>
    </recommendedName>
</protein>
<dbReference type="OrthoDB" id="4323675at2759"/>
<feature type="domain" description="Aspartokinase ACT" evidence="10">
    <location>
        <begin position="408"/>
        <end position="467"/>
    </location>
</feature>
<dbReference type="GO" id="GO:0005524">
    <property type="term" value="F:ATP binding"/>
    <property type="evidence" value="ECO:0007669"/>
    <property type="project" value="UniProtKB-KW"/>
</dbReference>
<comment type="similarity">
    <text evidence="1 7">Belongs to the aspartokinase family.</text>
</comment>
<dbReference type="InterPro" id="IPR045865">
    <property type="entry name" value="ACT-like_dom_sf"/>
</dbReference>
<proteinExistence type="inferred from homology"/>
<dbReference type="InterPro" id="IPR018042">
    <property type="entry name" value="Aspartate_kinase_CS"/>
</dbReference>
<dbReference type="Pfam" id="PF22468">
    <property type="entry name" value="ACT_9"/>
    <property type="match status" value="1"/>
</dbReference>
<dbReference type="GO" id="GO:0005829">
    <property type="term" value="C:cytosol"/>
    <property type="evidence" value="ECO:0007669"/>
    <property type="project" value="TreeGrafter"/>
</dbReference>
<dbReference type="PANTHER" id="PTHR21499">
    <property type="entry name" value="ASPARTATE KINASE"/>
    <property type="match status" value="1"/>
</dbReference>
<feature type="region of interest" description="Disordered" evidence="8">
    <location>
        <begin position="285"/>
        <end position="320"/>
    </location>
</feature>
<dbReference type="GO" id="GO:0004072">
    <property type="term" value="F:aspartate kinase activity"/>
    <property type="evidence" value="ECO:0007669"/>
    <property type="project" value="UniProtKB-EC"/>
</dbReference>
<dbReference type="GO" id="GO:0009089">
    <property type="term" value="P:lysine biosynthetic process via diaminopimelate"/>
    <property type="evidence" value="ECO:0007669"/>
    <property type="project" value="InterPro"/>
</dbReference>
<evidence type="ECO:0000256" key="6">
    <source>
        <dbReference type="ARBA" id="ARBA00047872"/>
    </source>
</evidence>
<keyword evidence="5" id="KW-0067">ATP-binding</keyword>
<dbReference type="EC" id="2.7.2.4" evidence="7"/>
<dbReference type="Gene3D" id="3.40.1160.10">
    <property type="entry name" value="Acetylglutamate kinase-like"/>
    <property type="match status" value="1"/>
</dbReference>
<sequence>MHTSSCPLSQNQPPLPWVVQKYGGTSVGKFIDAISTKIIPLLKAAEEAIKEDSSVHLDIVKELTLDHTEIAKQHIRDPDILNELLAQLEGDCRRLRSFLQAAEIIEEISPRSKDIIVGMGETLSCQIVAAVLKDKGIDSIFVNLNNIIDRQFTTLDQEFYDYLADRLATIVKECGNKVPVLTGFFGNVPGSLLSTIGRGYTDLCAALTSVGLGAEELQIWKEVDGIFTADPRKVANARLLPIITPEEAAELTYYGSEVIHPFTMEQVIRVNIPIRIKNVENPAGSGTMIFPDRTGQQPDGTSTPPTSVLAQNGYHSDLPRKSPTAVTIKDNICVLNVHSNRKNVSHGFLAKIFTTLDDHGIVVDLISTSEVHVSMALNADMVSSSLDTAVTELKKLGSVEVMHDMAILSLVGKQMKSMVGVAGDMFTALAMANISIEIISQGASEINISCVVDGDNACAALQVVHEQLLDVDPSLEDHPSPCLQ</sequence>
<dbReference type="InterPro" id="IPR001341">
    <property type="entry name" value="Asp_kinase"/>
</dbReference>